<comment type="caution">
    <text evidence="1">The sequence shown here is derived from an EMBL/GenBank/DDBJ whole genome shotgun (WGS) entry which is preliminary data.</text>
</comment>
<sequence length="261" mass="29235">MNDRTTSPLTARRALAGQRARDIAAAWRRGDRDIRALATRHSVGRDTVYADLRAADIDPTDRTAPVDEPRTISPAELDRAQQAFARDSAGFTMDVRMDDARYRHLHFEQGTAWWDLHAFPGGLMVRGDHGAFVFANGSPDIFSSFRFSGVDPAYWAQTLDAGTARSWSERRFRDWLTGEAESLGVLEQARKVLSEDSGYDLEHEASARWALANAYDELGIAFPDPGEVDLYDWDEHYLWTVHAISAGIRAYDQAATEITTP</sequence>
<accession>A0ABU7KTY0</accession>
<proteinExistence type="predicted"/>
<gene>
    <name evidence="1" type="ORF">Q8A49_19820</name>
</gene>
<dbReference type="RefSeq" id="WP_330159752.1">
    <property type="nucleotide sequence ID" value="NZ_BAAAJA010000041.1"/>
</dbReference>
<reference evidence="1 2" key="1">
    <citation type="submission" date="2023-07" db="EMBL/GenBank/DDBJ databases">
        <authorList>
            <person name="Girao M."/>
            <person name="Carvalho M.F."/>
        </authorList>
    </citation>
    <scope>NUCLEOTIDE SEQUENCE [LARGE SCALE GENOMIC DNA]</scope>
    <source>
        <strain evidence="1 2">66/93</strain>
    </source>
</reference>
<evidence type="ECO:0000313" key="1">
    <source>
        <dbReference type="EMBL" id="MEE2052753.1"/>
    </source>
</evidence>
<dbReference type="Proteomes" id="UP001348641">
    <property type="component" value="Unassembled WGS sequence"/>
</dbReference>
<organism evidence="1 2">
    <name type="scientific">Nocardiopsis tropica</name>
    <dbReference type="NCBI Taxonomy" id="109330"/>
    <lineage>
        <taxon>Bacteria</taxon>
        <taxon>Bacillati</taxon>
        <taxon>Actinomycetota</taxon>
        <taxon>Actinomycetes</taxon>
        <taxon>Streptosporangiales</taxon>
        <taxon>Nocardiopsidaceae</taxon>
        <taxon>Nocardiopsis</taxon>
    </lineage>
</organism>
<protein>
    <submittedName>
        <fullName evidence="1">Uncharacterized protein</fullName>
    </submittedName>
</protein>
<name>A0ABU7KTY0_9ACTN</name>
<dbReference type="EMBL" id="JAUUCC010000053">
    <property type="protein sequence ID" value="MEE2052753.1"/>
    <property type="molecule type" value="Genomic_DNA"/>
</dbReference>
<evidence type="ECO:0000313" key="2">
    <source>
        <dbReference type="Proteomes" id="UP001348641"/>
    </source>
</evidence>